<organism evidence="2 3">
    <name type="scientific">Thalassospira povalilytica</name>
    <dbReference type="NCBI Taxonomy" id="732237"/>
    <lineage>
        <taxon>Bacteria</taxon>
        <taxon>Pseudomonadati</taxon>
        <taxon>Pseudomonadota</taxon>
        <taxon>Alphaproteobacteria</taxon>
        <taxon>Rhodospirillales</taxon>
        <taxon>Thalassospiraceae</taxon>
        <taxon>Thalassospira</taxon>
    </lineage>
</organism>
<dbReference type="Gene3D" id="2.40.128.270">
    <property type="match status" value="1"/>
</dbReference>
<dbReference type="InterPro" id="IPR005184">
    <property type="entry name" value="DUF306_Meta_HslJ"/>
</dbReference>
<name>A0ABX4R8U5_9PROT</name>
<dbReference type="InterPro" id="IPR053147">
    <property type="entry name" value="Hsp_HslJ-like"/>
</dbReference>
<evidence type="ECO:0000313" key="3">
    <source>
        <dbReference type="Proteomes" id="UP000233365"/>
    </source>
</evidence>
<gene>
    <name evidence="2" type="ORF">CU041_13650</name>
</gene>
<feature type="domain" description="DUF306" evidence="1">
    <location>
        <begin position="98"/>
        <end position="209"/>
    </location>
</feature>
<evidence type="ECO:0000259" key="1">
    <source>
        <dbReference type="Pfam" id="PF03724"/>
    </source>
</evidence>
<dbReference type="EMBL" id="PGTS01000004">
    <property type="protein sequence ID" value="PKR49476.1"/>
    <property type="molecule type" value="Genomic_DNA"/>
</dbReference>
<dbReference type="PANTHER" id="PTHR35535:SF1">
    <property type="entry name" value="HEAT SHOCK PROTEIN HSLJ"/>
    <property type="match status" value="1"/>
</dbReference>
<proteinExistence type="predicted"/>
<sequence length="214" mass="23364">MGGIAVTISRCPVNRQRCFTVFLHCTSYDLSAQTSEVVLKSCLKLSIRFIIISPTQHRNSDMHTTKPIMFSAVAMTGALLLSACNTTGQMNTADDWKNVTGKDWHLTMLSDGGQTFTFRPTSPMQPSAVFSEDGKVNGSSGCNSYFGTYDQDDNQLTFSPLGATRKMCLNGAMAIEAAFNNATTQVTHWKLGNDQLVLIDRDGKTIMTLTTKAP</sequence>
<dbReference type="Pfam" id="PF03724">
    <property type="entry name" value="META"/>
    <property type="match status" value="1"/>
</dbReference>
<comment type="caution">
    <text evidence="2">The sequence shown here is derived from an EMBL/GenBank/DDBJ whole genome shotgun (WGS) entry which is preliminary data.</text>
</comment>
<reference evidence="2 3" key="1">
    <citation type="submission" date="2017-11" db="EMBL/GenBank/DDBJ databases">
        <title>Biodiversity and function of Thalassospira species in the particle-attached aromatic-hydrocarbon-degrading consortia from the surface seawater of the China South Sea.</title>
        <authorList>
            <person name="Dong C."/>
            <person name="Liu R."/>
            <person name="Shao Z."/>
        </authorList>
    </citation>
    <scope>NUCLEOTIDE SEQUENCE [LARGE SCALE GENOMIC DNA]</scope>
    <source>
        <strain evidence="2 3">139Z-12</strain>
    </source>
</reference>
<accession>A0ABX4R8U5</accession>
<dbReference type="Proteomes" id="UP000233365">
    <property type="component" value="Unassembled WGS sequence"/>
</dbReference>
<keyword evidence="3" id="KW-1185">Reference proteome</keyword>
<protein>
    <recommendedName>
        <fullName evidence="1">DUF306 domain-containing protein</fullName>
    </recommendedName>
</protein>
<dbReference type="InterPro" id="IPR038670">
    <property type="entry name" value="HslJ-like_sf"/>
</dbReference>
<evidence type="ECO:0000313" key="2">
    <source>
        <dbReference type="EMBL" id="PKR49476.1"/>
    </source>
</evidence>
<dbReference type="PANTHER" id="PTHR35535">
    <property type="entry name" value="HEAT SHOCK PROTEIN HSLJ"/>
    <property type="match status" value="1"/>
</dbReference>